<feature type="binding site" evidence="8">
    <location>
        <position position="167"/>
    </location>
    <ligand>
        <name>Zn(2+)</name>
        <dbReference type="ChEBI" id="CHEBI:29105"/>
        <label>1</label>
    </ligand>
</feature>
<dbReference type="PANTHER" id="PTHR32481:SF0">
    <property type="entry name" value="AMINOPEPTIDASE YPDE-RELATED"/>
    <property type="match status" value="1"/>
</dbReference>
<dbReference type="GO" id="GO:0006508">
    <property type="term" value="P:proteolysis"/>
    <property type="evidence" value="ECO:0007669"/>
    <property type="project" value="UniProtKB-KW"/>
</dbReference>
<dbReference type="GO" id="GO:0004177">
    <property type="term" value="F:aminopeptidase activity"/>
    <property type="evidence" value="ECO:0007669"/>
    <property type="project" value="UniProtKB-UniRule"/>
</dbReference>
<dbReference type="EMBL" id="BDEC01000006">
    <property type="protein sequence ID" value="GBD67376.1"/>
    <property type="molecule type" value="Genomic_DNA"/>
</dbReference>
<dbReference type="Pfam" id="PF05343">
    <property type="entry name" value="Peptidase_M42"/>
    <property type="match status" value="1"/>
</dbReference>
<dbReference type="InterPro" id="IPR008007">
    <property type="entry name" value="Peptidase_M42"/>
</dbReference>
<dbReference type="InterPro" id="IPR023367">
    <property type="entry name" value="Peptidase_M42_dom2"/>
</dbReference>
<evidence type="ECO:0008006" key="11">
    <source>
        <dbReference type="Google" id="ProtNLM"/>
    </source>
</evidence>
<dbReference type="RefSeq" id="WP_103103276.1">
    <property type="nucleotide sequence ID" value="NZ_BDEC01000006.1"/>
</dbReference>
<feature type="binding site" evidence="8">
    <location>
        <position position="307"/>
    </location>
    <ligand>
        <name>Zn(2+)</name>
        <dbReference type="ChEBI" id="CHEBI:29105"/>
        <label>2</label>
    </ligand>
</feature>
<keyword evidence="4 8" id="KW-0479">Metal-binding</keyword>
<sequence>MDQTLMETLCNVPAIASHESLVREIIQREANEYSYDLIEDKLGGFAYHQSGTGPKIMLMAHIDEVGFMVKHITPEGMLIVIPIGSVRTLSMYMQKVRVTTYENQQYIGILNAKLNDKELINDLIYVDLGCDSDKEVYELGIDVGNMVTYKADYQQLSENRYCAKALDDRCGIYVLLELMKRMQGDDKDVYYAFSSSEEIGFRGSKTLTEIIQPDIAYVVDVACARDEFDRSYRNNRQIGKGPMILHYDKTMVPNYNLIKGLETVAKHYEINFQKDMFVNGGTDGGSVHLSHYGVPTVVVGIPNRYGHSSYSIGDFRDLENTVGLLSKAIDEVDYESI</sequence>
<evidence type="ECO:0000256" key="7">
    <source>
        <dbReference type="PIRSR" id="PIRSR001123-1"/>
    </source>
</evidence>
<keyword evidence="3" id="KW-0645">Protease</keyword>
<feature type="active site" description="Proton acceptor" evidence="7">
    <location>
        <position position="197"/>
    </location>
</feature>
<dbReference type="Proteomes" id="UP000236214">
    <property type="component" value="Unassembled WGS sequence"/>
</dbReference>
<comment type="cofactor">
    <cofactor evidence="8">
        <name>a divalent metal cation</name>
        <dbReference type="ChEBI" id="CHEBI:60240"/>
    </cofactor>
    <text evidence="8">Binds 2 divalent metal cations per subunit.</text>
</comment>
<dbReference type="AlphaFoldDB" id="A0A2H6CQV9"/>
<reference evidence="9 10" key="1">
    <citation type="submission" date="2016-05" db="EMBL/GenBank/DDBJ databases">
        <title>Whole genome sequencing of Tetragenococcus halophilus subsp. halophilus NISL 7118.</title>
        <authorList>
            <person name="Shiwa Y."/>
            <person name="Nishimura I."/>
            <person name="Yoshikawa H."/>
            <person name="Koyama Y."/>
            <person name="Oguma T."/>
        </authorList>
    </citation>
    <scope>NUCLEOTIDE SEQUENCE [LARGE SCALE GENOMIC DNA]</scope>
    <source>
        <strain evidence="9 10">NISL 7118</strain>
    </source>
</reference>
<evidence type="ECO:0000256" key="3">
    <source>
        <dbReference type="ARBA" id="ARBA00022670"/>
    </source>
</evidence>
<evidence type="ECO:0000256" key="2">
    <source>
        <dbReference type="ARBA" id="ARBA00022438"/>
    </source>
</evidence>
<comment type="similarity">
    <text evidence="1 6">Belongs to the peptidase M42 family.</text>
</comment>
<keyword evidence="5" id="KW-0378">Hydrolase</keyword>
<dbReference type="Gene3D" id="3.40.630.10">
    <property type="entry name" value="Zn peptidases"/>
    <property type="match status" value="1"/>
</dbReference>
<dbReference type="GO" id="GO:0046872">
    <property type="term" value="F:metal ion binding"/>
    <property type="evidence" value="ECO:0007669"/>
    <property type="project" value="UniProtKB-UniRule"/>
</dbReference>
<evidence type="ECO:0000256" key="5">
    <source>
        <dbReference type="ARBA" id="ARBA00022801"/>
    </source>
</evidence>
<evidence type="ECO:0000256" key="6">
    <source>
        <dbReference type="PIRNR" id="PIRNR001123"/>
    </source>
</evidence>
<accession>A0A2H6CQV9</accession>
<protein>
    <recommendedName>
        <fullName evidence="11">Aminopeptidase</fullName>
    </recommendedName>
</protein>
<keyword evidence="10" id="KW-1185">Reference proteome</keyword>
<feature type="binding site" evidence="8">
    <location>
        <position position="198"/>
    </location>
    <ligand>
        <name>Zn(2+)</name>
        <dbReference type="ChEBI" id="CHEBI:29105"/>
        <label>2</label>
    </ligand>
</feature>
<organism evidence="9 10">
    <name type="scientific">Tetragenococcus halophilus subsp. halophilus</name>
    <dbReference type="NCBI Taxonomy" id="1513897"/>
    <lineage>
        <taxon>Bacteria</taxon>
        <taxon>Bacillati</taxon>
        <taxon>Bacillota</taxon>
        <taxon>Bacilli</taxon>
        <taxon>Lactobacillales</taxon>
        <taxon>Enterococcaceae</taxon>
        <taxon>Tetragenococcus</taxon>
    </lineage>
</organism>
<feature type="binding site" evidence="8">
    <location>
        <position position="220"/>
    </location>
    <ligand>
        <name>Zn(2+)</name>
        <dbReference type="ChEBI" id="CHEBI:29105"/>
        <label>1</label>
    </ligand>
</feature>
<evidence type="ECO:0000313" key="10">
    <source>
        <dbReference type="Proteomes" id="UP000236214"/>
    </source>
</evidence>
<dbReference type="SUPFAM" id="SSF101821">
    <property type="entry name" value="Aminopeptidase/glucanase lid domain"/>
    <property type="match status" value="1"/>
</dbReference>
<keyword evidence="2" id="KW-0031">Aminopeptidase</keyword>
<name>A0A2H6CQV9_TETHA</name>
<feature type="binding site" evidence="8">
    <location>
        <position position="167"/>
    </location>
    <ligand>
        <name>Zn(2+)</name>
        <dbReference type="ChEBI" id="CHEBI:29105"/>
        <label>2</label>
    </ligand>
</feature>
<dbReference type="InterPro" id="IPR051464">
    <property type="entry name" value="Peptidase_M42_aminopept"/>
</dbReference>
<evidence type="ECO:0000256" key="8">
    <source>
        <dbReference type="PIRSR" id="PIRSR001123-2"/>
    </source>
</evidence>
<dbReference type="Gene3D" id="2.40.30.40">
    <property type="entry name" value="Peptidase M42, domain 2"/>
    <property type="match status" value="1"/>
</dbReference>
<proteinExistence type="inferred from homology"/>
<dbReference type="PANTHER" id="PTHR32481">
    <property type="entry name" value="AMINOPEPTIDASE"/>
    <property type="match status" value="1"/>
</dbReference>
<evidence type="ECO:0000313" key="9">
    <source>
        <dbReference type="EMBL" id="GBD67376.1"/>
    </source>
</evidence>
<dbReference type="PIRSF" id="PIRSF001123">
    <property type="entry name" value="PepA_GA"/>
    <property type="match status" value="1"/>
</dbReference>
<feature type="binding site" evidence="8">
    <location>
        <position position="61"/>
    </location>
    <ligand>
        <name>Zn(2+)</name>
        <dbReference type="ChEBI" id="CHEBI:29105"/>
        <label>1</label>
    </ligand>
</feature>
<evidence type="ECO:0000256" key="1">
    <source>
        <dbReference type="ARBA" id="ARBA00006272"/>
    </source>
</evidence>
<dbReference type="SUPFAM" id="SSF53187">
    <property type="entry name" value="Zn-dependent exopeptidases"/>
    <property type="match status" value="1"/>
</dbReference>
<evidence type="ECO:0000256" key="4">
    <source>
        <dbReference type="ARBA" id="ARBA00022723"/>
    </source>
</evidence>
<gene>
    <name evidence="9" type="ORF">TEHN7118_0182</name>
</gene>
<comment type="caution">
    <text evidence="9">The sequence shown here is derived from an EMBL/GenBank/DDBJ whole genome shotgun (WGS) entry which is preliminary data.</text>
</comment>